<evidence type="ECO:0000313" key="8">
    <source>
        <dbReference type="Proteomes" id="UP000198211"/>
    </source>
</evidence>
<feature type="compositionally biased region" description="Basic residues" evidence="6">
    <location>
        <begin position="87"/>
        <end position="106"/>
    </location>
</feature>
<dbReference type="AlphaFoldDB" id="A0A225UB14"/>
<gene>
    <name evidence="7" type="ORF">PHMEG_00041792</name>
</gene>
<comment type="function">
    <text evidence="5">Effector that suppresses plant defense responses during pathogen infection.</text>
</comment>
<evidence type="ECO:0000313" key="7">
    <source>
        <dbReference type="EMBL" id="OWY90193.1"/>
    </source>
</evidence>
<accession>A0A225UB14</accession>
<dbReference type="Pfam" id="PF16810">
    <property type="entry name" value="RXLR"/>
    <property type="match status" value="1"/>
</dbReference>
<evidence type="ECO:0000256" key="4">
    <source>
        <dbReference type="ARBA" id="ARBA00022729"/>
    </source>
</evidence>
<comment type="subcellular location">
    <subcellularLocation>
        <location evidence="1 5">Secreted</location>
    </subcellularLocation>
</comment>
<dbReference type="GO" id="GO:0005576">
    <property type="term" value="C:extracellular region"/>
    <property type="evidence" value="ECO:0007669"/>
    <property type="project" value="UniProtKB-SubCell"/>
</dbReference>
<proteinExistence type="inferred from homology"/>
<evidence type="ECO:0000256" key="1">
    <source>
        <dbReference type="ARBA" id="ARBA00004613"/>
    </source>
</evidence>
<feature type="chain" id="PRO_5028506611" description="RxLR effector protein" evidence="5">
    <location>
        <begin position="24"/>
        <end position="106"/>
    </location>
</feature>
<name>A0A225UB14_9STRA</name>
<feature type="region of interest" description="Disordered" evidence="6">
    <location>
        <begin position="85"/>
        <end position="106"/>
    </location>
</feature>
<organism evidence="7 8">
    <name type="scientific">Phytophthora megakarya</name>
    <dbReference type="NCBI Taxonomy" id="4795"/>
    <lineage>
        <taxon>Eukaryota</taxon>
        <taxon>Sar</taxon>
        <taxon>Stramenopiles</taxon>
        <taxon>Oomycota</taxon>
        <taxon>Peronosporomycetes</taxon>
        <taxon>Peronosporales</taxon>
        <taxon>Peronosporaceae</taxon>
        <taxon>Phytophthora</taxon>
    </lineage>
</organism>
<comment type="domain">
    <text evidence="5">The RxLR-dEER motif acts to carry the protein into the host cell cytoplasm through binding to cell surface phosphatidylinositol-3-phosphate.</text>
</comment>
<feature type="signal peptide" evidence="5">
    <location>
        <begin position="1"/>
        <end position="23"/>
    </location>
</feature>
<evidence type="ECO:0000256" key="2">
    <source>
        <dbReference type="ARBA" id="ARBA00010400"/>
    </source>
</evidence>
<dbReference type="EMBL" id="NBNE01023638">
    <property type="protein sequence ID" value="OWY90193.1"/>
    <property type="molecule type" value="Genomic_DNA"/>
</dbReference>
<keyword evidence="3 5" id="KW-0964">Secreted</keyword>
<evidence type="ECO:0000256" key="5">
    <source>
        <dbReference type="RuleBase" id="RU367124"/>
    </source>
</evidence>
<comment type="similarity">
    <text evidence="2 5">Belongs to the RxLR effector family.</text>
</comment>
<keyword evidence="8" id="KW-1185">Reference proteome</keyword>
<protein>
    <recommendedName>
        <fullName evidence="5">RxLR effector protein</fullName>
    </recommendedName>
</protein>
<evidence type="ECO:0000256" key="6">
    <source>
        <dbReference type="SAM" id="MobiDB-lite"/>
    </source>
</evidence>
<keyword evidence="4 5" id="KW-0732">Signal</keyword>
<dbReference type="InterPro" id="IPR031825">
    <property type="entry name" value="RXLR"/>
</dbReference>
<comment type="caution">
    <text evidence="7">The sequence shown here is derived from an EMBL/GenBank/DDBJ whole genome shotgun (WGS) entry which is preliminary data.</text>
</comment>
<evidence type="ECO:0000256" key="3">
    <source>
        <dbReference type="ARBA" id="ARBA00022525"/>
    </source>
</evidence>
<dbReference type="Proteomes" id="UP000198211">
    <property type="component" value="Unassembled WGS sequence"/>
</dbReference>
<reference evidence="8" key="1">
    <citation type="submission" date="2017-03" db="EMBL/GenBank/DDBJ databases">
        <title>Phytopthora megakarya and P. palmivora, two closely related causual agents of cacao black pod achieved similar genome size and gene model numbers by different mechanisms.</title>
        <authorList>
            <person name="Ali S."/>
            <person name="Shao J."/>
            <person name="Larry D.J."/>
            <person name="Kronmiller B."/>
            <person name="Shen D."/>
            <person name="Strem M.D."/>
            <person name="Melnick R.L."/>
            <person name="Guiltinan M.J."/>
            <person name="Tyler B.M."/>
            <person name="Meinhardt L.W."/>
            <person name="Bailey B.A."/>
        </authorList>
    </citation>
    <scope>NUCLEOTIDE SEQUENCE [LARGE SCALE GENOMIC DNA]</scope>
    <source>
        <strain evidence="8">zdho120</strain>
    </source>
</reference>
<sequence>MRFTHILVAAAVCLLARSDSASAAVKDNSLKQTPSSIGHSTHALPVENTKRFLRVQNSESDDNEEERMPGGFYPTFIWKKKWEEHKKKLRRRSRSHKKRSSRTRTN</sequence>